<organism evidence="1 2">
    <name type="scientific">Amaricoccus macauensis</name>
    <dbReference type="NCBI Taxonomy" id="57001"/>
    <lineage>
        <taxon>Bacteria</taxon>
        <taxon>Pseudomonadati</taxon>
        <taxon>Pseudomonadota</taxon>
        <taxon>Alphaproteobacteria</taxon>
        <taxon>Rhodobacterales</taxon>
        <taxon>Paracoccaceae</taxon>
        <taxon>Amaricoccus</taxon>
    </lineage>
</organism>
<proteinExistence type="predicted"/>
<dbReference type="InterPro" id="IPR031009">
    <property type="entry name" value="Tcm_partner"/>
</dbReference>
<dbReference type="EMBL" id="JACHFM010000001">
    <property type="protein sequence ID" value="MBB5220377.1"/>
    <property type="molecule type" value="Genomic_DNA"/>
</dbReference>
<evidence type="ECO:0000313" key="2">
    <source>
        <dbReference type="Proteomes" id="UP000549457"/>
    </source>
</evidence>
<sequence>MPADIALYSGREQSYIKHQFLTRYLQTAAFKVLQAYSTFNFVDAFAGPWKVRDEAKYSDASFDQAIDTLEAVRAELAKGGRRLKLRFCFCELDPEATNRLRTYAQSKGNYEIHVFQGRFEDNLDAVASKIPDGFTFTFIDPTGWDIRTEDIFQFLRRQKGEFLLNFMADHINRHSEHPPVEGSFGRFLADPRWKARWASLPCNIGNEYRILHLLKERIREEGLATYLPDFSIMLPREDRLKMRLVLGTKNERGLEVFREVERIVELEEIKLRDELRRTDPMQVRLFSDDDLAAMVQGIKGVGCTKYRTLAEERVTEFLQSRPSAVFRAAALHAMSEVPIRMTDARDIVVDMKRRGVLTFDLEPGKRKPQDNTILKLSQVSVDT</sequence>
<accession>A0A840SEX8</accession>
<dbReference type="AlphaFoldDB" id="A0A840SEX8"/>
<dbReference type="Proteomes" id="UP000549457">
    <property type="component" value="Unassembled WGS sequence"/>
</dbReference>
<name>A0A840SEX8_9RHOB</name>
<comment type="caution">
    <text evidence="1">The sequence shown here is derived from an EMBL/GenBank/DDBJ whole genome shotgun (WGS) entry which is preliminary data.</text>
</comment>
<gene>
    <name evidence="1" type="ORF">HNP73_000298</name>
</gene>
<dbReference type="RefSeq" id="WP_184146412.1">
    <property type="nucleotide sequence ID" value="NZ_JACHFM010000001.1"/>
</dbReference>
<evidence type="ECO:0000313" key="1">
    <source>
        <dbReference type="EMBL" id="MBB5220377.1"/>
    </source>
</evidence>
<reference evidence="1 2" key="1">
    <citation type="submission" date="2020-08" db="EMBL/GenBank/DDBJ databases">
        <title>Genomic Encyclopedia of Type Strains, Phase IV (KMG-IV): sequencing the most valuable type-strain genomes for metagenomic binning, comparative biology and taxonomic classification.</title>
        <authorList>
            <person name="Goeker M."/>
        </authorList>
    </citation>
    <scope>NUCLEOTIDE SEQUENCE [LARGE SCALE GENOMIC DNA]</scope>
    <source>
        <strain evidence="1 2">DSM 101730</strain>
    </source>
</reference>
<keyword evidence="2" id="KW-1185">Reference proteome</keyword>
<protein>
    <submittedName>
        <fullName evidence="1">Three-Cys-motif partner protein</fullName>
    </submittedName>
</protein>
<dbReference type="NCBIfam" id="TIGR04474">
    <property type="entry name" value="tcm_partner"/>
    <property type="match status" value="1"/>
</dbReference>